<accession>A0A941F4U8</accession>
<keyword evidence="2" id="KW-0472">Membrane</keyword>
<keyword evidence="4" id="KW-0808">Transferase</keyword>
<dbReference type="RefSeq" id="WP_212190574.1">
    <property type="nucleotide sequence ID" value="NZ_JAGTAR010000014.1"/>
</dbReference>
<evidence type="ECO:0000313" key="4">
    <source>
        <dbReference type="EMBL" id="MBR8535984.1"/>
    </source>
</evidence>
<protein>
    <submittedName>
        <fullName evidence="4">Sugar transferase</fullName>
    </submittedName>
</protein>
<keyword evidence="5" id="KW-1185">Reference proteome</keyword>
<dbReference type="EMBL" id="JAGTAR010000014">
    <property type="protein sequence ID" value="MBR8535984.1"/>
    <property type="molecule type" value="Genomic_DNA"/>
</dbReference>
<dbReference type="Pfam" id="PF02397">
    <property type="entry name" value="Bac_transf"/>
    <property type="match status" value="1"/>
</dbReference>
<feature type="domain" description="Bacterial sugar transferase" evidence="3">
    <location>
        <begin position="49"/>
        <end position="231"/>
    </location>
</feature>
<feature type="transmembrane region" description="Helical" evidence="2">
    <location>
        <begin position="54"/>
        <end position="73"/>
    </location>
</feature>
<dbReference type="GO" id="GO:0016780">
    <property type="term" value="F:phosphotransferase activity, for other substituted phosphate groups"/>
    <property type="evidence" value="ECO:0007669"/>
    <property type="project" value="TreeGrafter"/>
</dbReference>
<keyword evidence="2" id="KW-1133">Transmembrane helix</keyword>
<dbReference type="Proteomes" id="UP000679220">
    <property type="component" value="Unassembled WGS sequence"/>
</dbReference>
<evidence type="ECO:0000256" key="2">
    <source>
        <dbReference type="SAM" id="Phobius"/>
    </source>
</evidence>
<evidence type="ECO:0000313" key="5">
    <source>
        <dbReference type="Proteomes" id="UP000679220"/>
    </source>
</evidence>
<dbReference type="PANTHER" id="PTHR30576:SF0">
    <property type="entry name" value="UNDECAPRENYL-PHOSPHATE N-ACETYLGALACTOSAMINYL 1-PHOSPHATE TRANSFERASE-RELATED"/>
    <property type="match status" value="1"/>
</dbReference>
<evidence type="ECO:0000259" key="3">
    <source>
        <dbReference type="Pfam" id="PF02397"/>
    </source>
</evidence>
<comment type="similarity">
    <text evidence="1">Belongs to the bacterial sugar transferase family.</text>
</comment>
<keyword evidence="2" id="KW-0812">Transmembrane</keyword>
<proteinExistence type="inferred from homology"/>
<dbReference type="AlphaFoldDB" id="A0A941F4U8"/>
<reference evidence="4" key="2">
    <citation type="submission" date="2021-04" db="EMBL/GenBank/DDBJ databases">
        <authorList>
            <person name="Zhang T."/>
            <person name="Zhang Y."/>
            <person name="Lu D."/>
            <person name="Zuo D."/>
            <person name="Du Z."/>
        </authorList>
    </citation>
    <scope>NUCLEOTIDE SEQUENCE</scope>
    <source>
        <strain evidence="4">JR1</strain>
    </source>
</reference>
<dbReference type="InterPro" id="IPR003362">
    <property type="entry name" value="Bact_transf"/>
</dbReference>
<gene>
    <name evidence="4" type="ORF">KDU71_10480</name>
</gene>
<comment type="caution">
    <text evidence="4">The sequence shown here is derived from an EMBL/GenBank/DDBJ whole genome shotgun (WGS) entry which is preliminary data.</text>
</comment>
<dbReference type="PANTHER" id="PTHR30576">
    <property type="entry name" value="COLANIC BIOSYNTHESIS UDP-GLUCOSE LIPID CARRIER TRANSFERASE"/>
    <property type="match status" value="1"/>
</dbReference>
<organism evidence="4 5">
    <name type="scientific">Carboxylicivirga sediminis</name>
    <dbReference type="NCBI Taxonomy" id="2006564"/>
    <lineage>
        <taxon>Bacteria</taxon>
        <taxon>Pseudomonadati</taxon>
        <taxon>Bacteroidota</taxon>
        <taxon>Bacteroidia</taxon>
        <taxon>Marinilabiliales</taxon>
        <taxon>Marinilabiliaceae</taxon>
        <taxon>Carboxylicivirga</taxon>
    </lineage>
</organism>
<name>A0A941F4U8_9BACT</name>
<reference evidence="4" key="1">
    <citation type="journal article" date="2018" name="Int. J. Syst. Evol. Microbiol.">
        <title>Carboxylicivirga sediminis sp. nov., isolated from coastal sediment.</title>
        <authorList>
            <person name="Wang F.Q."/>
            <person name="Ren L.H."/>
            <person name="Zou R.J."/>
            <person name="Sun Y.Z."/>
            <person name="Liu X.J."/>
            <person name="Jiang F."/>
            <person name="Liu L.J."/>
        </authorList>
    </citation>
    <scope>NUCLEOTIDE SEQUENCE</scope>
    <source>
        <strain evidence="4">JR1</strain>
    </source>
</reference>
<evidence type="ECO:0000256" key="1">
    <source>
        <dbReference type="ARBA" id="ARBA00006464"/>
    </source>
</evidence>
<sequence length="236" mass="27625">MLKDRESIMQIAPGYTYSYERELDRQILEHRSSGLVPVPVWNKTKYAIKRSSDVTMSLIGLLAISPFIPIIYWKIKNESPGPFIYKQERVGENGQTFQILKFRTMYDDAEKNGPALSSATDERVTPFGRFLRKWRIDELPQFINVIKGEMSVIGPRPERQHYINQLIKDEPAFVELLKTKPGITSLGQVLFGYAENKTEMLQRLKLELFYMRKYSLRLDIRIFFYTLRTLMKAEGK</sequence>